<evidence type="ECO:0000313" key="6">
    <source>
        <dbReference type="EMBL" id="RLJ80531.1"/>
    </source>
</evidence>
<dbReference type="PANTHER" id="PTHR22925:SF3">
    <property type="entry name" value="GLYCOSYL HYDROLASE FAMILY PROTEIN 43"/>
    <property type="match status" value="1"/>
</dbReference>
<organism evidence="6 7">
    <name type="scientific">Pedobacter alluvionis</name>
    <dbReference type="NCBI Taxonomy" id="475253"/>
    <lineage>
        <taxon>Bacteria</taxon>
        <taxon>Pseudomonadati</taxon>
        <taxon>Bacteroidota</taxon>
        <taxon>Sphingobacteriia</taxon>
        <taxon>Sphingobacteriales</taxon>
        <taxon>Sphingobacteriaceae</taxon>
        <taxon>Pedobacter</taxon>
    </lineage>
</organism>
<dbReference type="Pfam" id="PF04616">
    <property type="entry name" value="Glyco_hydro_43"/>
    <property type="match status" value="1"/>
</dbReference>
<proteinExistence type="inferred from homology"/>
<dbReference type="RefSeq" id="WP_208529853.1">
    <property type="nucleotide sequence ID" value="NZ_RCCK01000010.1"/>
</dbReference>
<dbReference type="PANTHER" id="PTHR22925">
    <property type="entry name" value="GLYCOSYL HYDROLASE 43 FAMILY MEMBER"/>
    <property type="match status" value="1"/>
</dbReference>
<evidence type="ECO:0000256" key="4">
    <source>
        <dbReference type="RuleBase" id="RU361187"/>
    </source>
</evidence>
<protein>
    <submittedName>
        <fullName evidence="6">Glycosyl hydrolase family 43</fullName>
    </submittedName>
</protein>
<dbReference type="GO" id="GO:0004553">
    <property type="term" value="F:hydrolase activity, hydrolyzing O-glycosyl compounds"/>
    <property type="evidence" value="ECO:0007669"/>
    <property type="project" value="InterPro"/>
</dbReference>
<dbReference type="Gene3D" id="2.115.10.20">
    <property type="entry name" value="Glycosyl hydrolase domain, family 43"/>
    <property type="match status" value="1"/>
</dbReference>
<dbReference type="GO" id="GO:0005975">
    <property type="term" value="P:carbohydrate metabolic process"/>
    <property type="evidence" value="ECO:0007669"/>
    <property type="project" value="InterPro"/>
</dbReference>
<evidence type="ECO:0000256" key="1">
    <source>
        <dbReference type="ARBA" id="ARBA00009865"/>
    </source>
</evidence>
<comment type="similarity">
    <text evidence="1 4">Belongs to the glycosyl hydrolase 43 family.</text>
</comment>
<name>A0A497YC93_9SPHI</name>
<accession>A0A497YC93</accession>
<keyword evidence="5" id="KW-0732">Signal</keyword>
<comment type="caution">
    <text evidence="6">The sequence shown here is derived from an EMBL/GenBank/DDBJ whole genome shotgun (WGS) entry which is preliminary data.</text>
</comment>
<dbReference type="CDD" id="cd18825">
    <property type="entry name" value="GH43_CtGH43-like"/>
    <property type="match status" value="1"/>
</dbReference>
<keyword evidence="2 4" id="KW-0378">Hydrolase</keyword>
<reference evidence="6 7" key="1">
    <citation type="submission" date="2018-10" db="EMBL/GenBank/DDBJ databases">
        <title>Genomic Encyclopedia of Archaeal and Bacterial Type Strains, Phase II (KMG-II): from individual species to whole genera.</title>
        <authorList>
            <person name="Goeker M."/>
        </authorList>
    </citation>
    <scope>NUCLEOTIDE SEQUENCE [LARGE SCALE GENOMIC DNA]</scope>
    <source>
        <strain evidence="6 7">DSM 19624</strain>
    </source>
</reference>
<evidence type="ECO:0000313" key="7">
    <source>
        <dbReference type="Proteomes" id="UP000273898"/>
    </source>
</evidence>
<dbReference type="InterPro" id="IPR006710">
    <property type="entry name" value="Glyco_hydro_43"/>
</dbReference>
<dbReference type="SUPFAM" id="SSF75005">
    <property type="entry name" value="Arabinanase/levansucrase/invertase"/>
    <property type="match status" value="1"/>
</dbReference>
<feature type="chain" id="PRO_5019718710" evidence="5">
    <location>
        <begin position="26"/>
        <end position="373"/>
    </location>
</feature>
<dbReference type="InterPro" id="IPR023296">
    <property type="entry name" value="Glyco_hydro_beta-prop_sf"/>
</dbReference>
<evidence type="ECO:0000256" key="2">
    <source>
        <dbReference type="ARBA" id="ARBA00022801"/>
    </source>
</evidence>
<evidence type="ECO:0000256" key="3">
    <source>
        <dbReference type="ARBA" id="ARBA00023295"/>
    </source>
</evidence>
<gene>
    <name evidence="6" type="ORF">BCL90_1313</name>
</gene>
<dbReference type="Proteomes" id="UP000273898">
    <property type="component" value="Unassembled WGS sequence"/>
</dbReference>
<dbReference type="AlphaFoldDB" id="A0A497YC93"/>
<keyword evidence="3 4" id="KW-0326">Glycosidase</keyword>
<dbReference type="EMBL" id="RCCK01000010">
    <property type="protein sequence ID" value="RLJ80531.1"/>
    <property type="molecule type" value="Genomic_DNA"/>
</dbReference>
<feature type="signal peptide" evidence="5">
    <location>
        <begin position="1"/>
        <end position="25"/>
    </location>
</feature>
<sequence>MMNKRISFILGFIAFSLGFSSFVSAQQTYTSFTPGKIWKDDKGVHINAHGGGIVVYKGIYYWFGEHKIEGEIGNTAQVGVHCYSSKDLYNWKDEGIALPVLNDLTSDIAKGCILERPKVVYNKKTKKFVMWFHLELLGKGYAAARSGVAVADRPTGPYTFIRSYRPNPGKMPFYASGTAEKDIVNCQQPANKSDGFFCRDLPGGQMARDMTVFVDDDGKAYHVFSSEENFTLHLAELTPDYLGHTGKFIRIYVGQQTEAPALFKKNGTYYMVGSGCTGWAPNPARWFKASNIWGPWTYMGNPCQGEGAKLTYGGQSTHVLPAPGKKGDFIFMADKWAPKNAIDGRYLWLPIKFENDKISINWADEWDLSVFKK</sequence>
<evidence type="ECO:0000256" key="5">
    <source>
        <dbReference type="SAM" id="SignalP"/>
    </source>
</evidence>